<evidence type="ECO:0000256" key="1">
    <source>
        <dbReference type="SAM" id="MobiDB-lite"/>
    </source>
</evidence>
<organism evidence="2 3">
    <name type="scientific">Digitaria exilis</name>
    <dbReference type="NCBI Taxonomy" id="1010633"/>
    <lineage>
        <taxon>Eukaryota</taxon>
        <taxon>Viridiplantae</taxon>
        <taxon>Streptophyta</taxon>
        <taxon>Embryophyta</taxon>
        <taxon>Tracheophyta</taxon>
        <taxon>Spermatophyta</taxon>
        <taxon>Magnoliopsida</taxon>
        <taxon>Liliopsida</taxon>
        <taxon>Poales</taxon>
        <taxon>Poaceae</taxon>
        <taxon>PACMAD clade</taxon>
        <taxon>Panicoideae</taxon>
        <taxon>Panicodae</taxon>
        <taxon>Paniceae</taxon>
        <taxon>Anthephorinae</taxon>
        <taxon>Digitaria</taxon>
    </lineage>
</organism>
<feature type="region of interest" description="Disordered" evidence="1">
    <location>
        <begin position="311"/>
        <end position="417"/>
    </location>
</feature>
<feature type="compositionally biased region" description="Polar residues" evidence="1">
    <location>
        <begin position="37"/>
        <end position="50"/>
    </location>
</feature>
<proteinExistence type="predicted"/>
<reference evidence="2" key="1">
    <citation type="submission" date="2020-07" db="EMBL/GenBank/DDBJ databases">
        <title>Genome sequence and genetic diversity analysis of an under-domesticated orphan crop, white fonio (Digitaria exilis).</title>
        <authorList>
            <person name="Bennetzen J.L."/>
            <person name="Chen S."/>
            <person name="Ma X."/>
            <person name="Wang X."/>
            <person name="Yssel A.E.J."/>
            <person name="Chaluvadi S.R."/>
            <person name="Johnson M."/>
            <person name="Gangashetty P."/>
            <person name="Hamidou F."/>
            <person name="Sanogo M.D."/>
            <person name="Zwaenepoel A."/>
            <person name="Wallace J."/>
            <person name="Van De Peer Y."/>
            <person name="Van Deynze A."/>
        </authorList>
    </citation>
    <scope>NUCLEOTIDE SEQUENCE</scope>
    <source>
        <tissue evidence="2">Leaves</tissue>
    </source>
</reference>
<feature type="compositionally biased region" description="Basic and acidic residues" evidence="1">
    <location>
        <begin position="311"/>
        <end position="339"/>
    </location>
</feature>
<feature type="region of interest" description="Disordered" evidence="1">
    <location>
        <begin position="456"/>
        <end position="475"/>
    </location>
</feature>
<comment type="caution">
    <text evidence="2">The sequence shown here is derived from an EMBL/GenBank/DDBJ whole genome shotgun (WGS) entry which is preliminary data.</text>
</comment>
<dbReference type="OrthoDB" id="691109at2759"/>
<dbReference type="AlphaFoldDB" id="A0A835AWX3"/>
<keyword evidence="3" id="KW-1185">Reference proteome</keyword>
<gene>
    <name evidence="2" type="ORF">HU200_045985</name>
</gene>
<name>A0A835AWX3_9POAL</name>
<dbReference type="EMBL" id="JACEFO010002125">
    <property type="protein sequence ID" value="KAF8679214.1"/>
    <property type="molecule type" value="Genomic_DNA"/>
</dbReference>
<protein>
    <submittedName>
        <fullName evidence="2">Uncharacterized protein</fullName>
    </submittedName>
</protein>
<dbReference type="Proteomes" id="UP000636709">
    <property type="component" value="Unassembled WGS sequence"/>
</dbReference>
<evidence type="ECO:0000313" key="3">
    <source>
        <dbReference type="Proteomes" id="UP000636709"/>
    </source>
</evidence>
<feature type="region of interest" description="Disordered" evidence="1">
    <location>
        <begin position="27"/>
        <end position="50"/>
    </location>
</feature>
<evidence type="ECO:0000313" key="2">
    <source>
        <dbReference type="EMBL" id="KAF8679214.1"/>
    </source>
</evidence>
<accession>A0A835AWX3</accession>
<feature type="compositionally biased region" description="Basic and acidic residues" evidence="1">
    <location>
        <begin position="377"/>
        <end position="417"/>
    </location>
</feature>
<sequence length="507" mass="55630">MKEVRPRLLLEPPFVSKSETVAALPIRPKQTLKRSTPRNPESLEQQTQNPLSNVVTDLSNLARNYGIAVEAATLARDLLAPAATRLSGDDPSGLHLRCVLVRYHGFFLHPDEARADLAKTLHAAVIVFRNAENATTALRRQPLDRINLYTPVPPLYLCFPVCLVDPDLIEVTTYPVRPVFVLHNTAPPRGSARGPPGTTEFAPFFRVGDDGQLLVDGFKFTYYEKGMQIDHDSVPPDAAQPDAAQPDATFVPCWVPLRAVGVAHARHARLPAVPGRHHPRAQKFFVEGHIHHGLQFLTVCAAFPRPEMAVDAKEGEEGVDSATKEKEEGGDDENSRVEVVEAPPRPGPAKAPSQVAGDVDPVTREGEEDPGGVDLSVKGREEDRDGENPRVEVVEARGGEEVETREAETRRCGARERNERGRIRDGEGSKHDVLYMTRAERAVGPPWAGLGRAVLGQRAGPRRQPRPDTTYGPCRPRPKNLVPCWAWTGPKSRAVVRPMGLGPFGHL</sequence>